<sequence length="158" mass="17728">MSYEQDNNHVCLPRSVDTSVVMKAEERAWSAKRLDTTKRVYAHVVRGRTAGWWTALLTYLVFMGTVQHEDPFCWEIYEVSGHQKSRKCLTPLLLTVSVDVHTVHGPAVPRNSVKSSAGTWQHKHIVPSLVGNLIPRNGVRHEMMDSSRSGHAAVAEAE</sequence>
<dbReference type="RefSeq" id="XP_028469683.1">
    <property type="nucleotide sequence ID" value="XM_028613676.1"/>
</dbReference>
<gene>
    <name evidence="1" type="ORF">SODALDRAFT_353998</name>
</gene>
<dbReference type="EMBL" id="ML119051">
    <property type="protein sequence ID" value="ROT41877.1"/>
    <property type="molecule type" value="Genomic_DNA"/>
</dbReference>
<dbReference type="AlphaFoldDB" id="A0A3N2Q5A3"/>
<protein>
    <submittedName>
        <fullName evidence="1">Uncharacterized protein</fullName>
    </submittedName>
</protein>
<keyword evidence="2" id="KW-1185">Reference proteome</keyword>
<evidence type="ECO:0000313" key="2">
    <source>
        <dbReference type="Proteomes" id="UP000272025"/>
    </source>
</evidence>
<proteinExistence type="predicted"/>
<accession>A0A3N2Q5A3</accession>
<organism evidence="1 2">
    <name type="scientific">Sodiomyces alkalinus (strain CBS 110278 / VKM F-3762 / F11)</name>
    <name type="common">Alkaliphilic filamentous fungus</name>
    <dbReference type="NCBI Taxonomy" id="1314773"/>
    <lineage>
        <taxon>Eukaryota</taxon>
        <taxon>Fungi</taxon>
        <taxon>Dikarya</taxon>
        <taxon>Ascomycota</taxon>
        <taxon>Pezizomycotina</taxon>
        <taxon>Sordariomycetes</taxon>
        <taxon>Hypocreomycetidae</taxon>
        <taxon>Glomerellales</taxon>
        <taxon>Plectosphaerellaceae</taxon>
        <taxon>Sodiomyces</taxon>
    </lineage>
</organism>
<dbReference type="GeneID" id="39582154"/>
<evidence type="ECO:0000313" key="1">
    <source>
        <dbReference type="EMBL" id="ROT41877.1"/>
    </source>
</evidence>
<name>A0A3N2Q5A3_SODAK</name>
<reference evidence="1 2" key="1">
    <citation type="journal article" date="2018" name="Mol. Ecol.">
        <title>The obligate alkalophilic soda-lake fungus Sodiomyces alkalinus has shifted to a protein diet.</title>
        <authorList>
            <person name="Grum-Grzhimaylo A.A."/>
            <person name="Falkoski D.L."/>
            <person name="van den Heuvel J."/>
            <person name="Valero-Jimenez C.A."/>
            <person name="Min B."/>
            <person name="Choi I.G."/>
            <person name="Lipzen A."/>
            <person name="Daum C.G."/>
            <person name="Aanen D.K."/>
            <person name="Tsang A."/>
            <person name="Henrissat B."/>
            <person name="Bilanenko E.N."/>
            <person name="de Vries R.P."/>
            <person name="van Kan J.A.L."/>
            <person name="Grigoriev I.V."/>
            <person name="Debets A.J.M."/>
        </authorList>
    </citation>
    <scope>NUCLEOTIDE SEQUENCE [LARGE SCALE GENOMIC DNA]</scope>
    <source>
        <strain evidence="1 2">F11</strain>
    </source>
</reference>
<dbReference type="Proteomes" id="UP000272025">
    <property type="component" value="Unassembled WGS sequence"/>
</dbReference>